<organism evidence="1 2">
    <name type="scientific">Arabis alpina</name>
    <name type="common">Alpine rock-cress</name>
    <dbReference type="NCBI Taxonomy" id="50452"/>
    <lineage>
        <taxon>Eukaryota</taxon>
        <taxon>Viridiplantae</taxon>
        <taxon>Streptophyta</taxon>
        <taxon>Embryophyta</taxon>
        <taxon>Tracheophyta</taxon>
        <taxon>Spermatophyta</taxon>
        <taxon>Magnoliopsida</taxon>
        <taxon>eudicotyledons</taxon>
        <taxon>Gunneridae</taxon>
        <taxon>Pentapetalae</taxon>
        <taxon>rosids</taxon>
        <taxon>malvids</taxon>
        <taxon>Brassicales</taxon>
        <taxon>Brassicaceae</taxon>
        <taxon>Arabideae</taxon>
        <taxon>Arabis</taxon>
    </lineage>
</organism>
<proteinExistence type="predicted"/>
<protein>
    <submittedName>
        <fullName evidence="1">Uncharacterized protein</fullName>
    </submittedName>
</protein>
<gene>
    <name evidence="1" type="ORF">AALP_AAs46487U000100</name>
</gene>
<evidence type="ECO:0000313" key="1">
    <source>
        <dbReference type="EMBL" id="KFK22032.1"/>
    </source>
</evidence>
<sequence>MFRSWLKGRPIRVPWAKNPLSKPADTKKYPQEHYRLRQALLSMIPYSVNPQGSPKTPTPRLLAPAPKLLPDLNRKILLKEQQH</sequence>
<dbReference type="EMBL" id="KL993276">
    <property type="protein sequence ID" value="KFK22032.1"/>
    <property type="molecule type" value="Genomic_DNA"/>
</dbReference>
<dbReference type="Gramene" id="KFK22032">
    <property type="protein sequence ID" value="KFK22032"/>
    <property type="gene ID" value="AALP_AAs46487U000100"/>
</dbReference>
<dbReference type="AlphaFoldDB" id="A0A087FWN0"/>
<keyword evidence="2" id="KW-1185">Reference proteome</keyword>
<evidence type="ECO:0000313" key="2">
    <source>
        <dbReference type="Proteomes" id="UP000029120"/>
    </source>
</evidence>
<dbReference type="Proteomes" id="UP000029120">
    <property type="component" value="Unassembled WGS sequence"/>
</dbReference>
<reference evidence="2" key="1">
    <citation type="journal article" date="2015" name="Nat. Plants">
        <title>Genome expansion of Arabis alpina linked with retrotransposition and reduced symmetric DNA methylation.</title>
        <authorList>
            <person name="Willing E.M."/>
            <person name="Rawat V."/>
            <person name="Mandakova T."/>
            <person name="Maumus F."/>
            <person name="James G.V."/>
            <person name="Nordstroem K.J."/>
            <person name="Becker C."/>
            <person name="Warthmann N."/>
            <person name="Chica C."/>
            <person name="Szarzynska B."/>
            <person name="Zytnicki M."/>
            <person name="Albani M.C."/>
            <person name="Kiefer C."/>
            <person name="Bergonzi S."/>
            <person name="Castaings L."/>
            <person name="Mateos J.L."/>
            <person name="Berns M.C."/>
            <person name="Bujdoso N."/>
            <person name="Piofczyk T."/>
            <person name="de Lorenzo L."/>
            <person name="Barrero-Sicilia C."/>
            <person name="Mateos I."/>
            <person name="Piednoel M."/>
            <person name="Hagmann J."/>
            <person name="Chen-Min-Tao R."/>
            <person name="Iglesias-Fernandez R."/>
            <person name="Schuster S.C."/>
            <person name="Alonso-Blanco C."/>
            <person name="Roudier F."/>
            <person name="Carbonero P."/>
            <person name="Paz-Ares J."/>
            <person name="Davis S.J."/>
            <person name="Pecinka A."/>
            <person name="Quesneville H."/>
            <person name="Colot V."/>
            <person name="Lysak M.A."/>
            <person name="Weigel D."/>
            <person name="Coupland G."/>
            <person name="Schneeberger K."/>
        </authorList>
    </citation>
    <scope>NUCLEOTIDE SEQUENCE [LARGE SCALE GENOMIC DNA]</scope>
    <source>
        <strain evidence="2">cv. Pajares</strain>
    </source>
</reference>
<name>A0A087FWN0_ARAAL</name>
<accession>A0A087FWN0</accession>